<dbReference type="EMBL" id="JANURM010000003">
    <property type="protein sequence ID" value="MDL0088567.1"/>
    <property type="molecule type" value="Genomic_DNA"/>
</dbReference>
<dbReference type="InterPro" id="IPR005899">
    <property type="entry name" value="Na_pump_deCOase"/>
</dbReference>
<evidence type="ECO:0000256" key="3">
    <source>
        <dbReference type="ARBA" id="ARBA00022692"/>
    </source>
</evidence>
<feature type="transmembrane region" description="Helical" evidence="6">
    <location>
        <begin position="12"/>
        <end position="31"/>
    </location>
</feature>
<evidence type="ECO:0000313" key="7">
    <source>
        <dbReference type="EMBL" id="MDL0088567.1"/>
    </source>
</evidence>
<name>A0ABT7HNR0_9BACT</name>
<organism evidence="7 8">
    <name type="scientific">Campylobacter gastrosuis</name>
    <dbReference type="NCBI Taxonomy" id="2974576"/>
    <lineage>
        <taxon>Bacteria</taxon>
        <taxon>Pseudomonadati</taxon>
        <taxon>Campylobacterota</taxon>
        <taxon>Epsilonproteobacteria</taxon>
        <taxon>Campylobacterales</taxon>
        <taxon>Campylobacteraceae</taxon>
        <taxon>Campylobacter</taxon>
    </lineage>
</organism>
<sequence>MNLVSEGFSFMLLGMGSVFLFLIIMVLVLKAQGLILARFFKENLEVIATPKAEISRDKEIVAVIVAAINKFKTKS</sequence>
<gene>
    <name evidence="7" type="ORF">NYG85_04165</name>
</gene>
<dbReference type="RefSeq" id="WP_284937221.1">
    <property type="nucleotide sequence ID" value="NZ_JANURM010000003.1"/>
</dbReference>
<keyword evidence="4 6" id="KW-1133">Transmembrane helix</keyword>
<evidence type="ECO:0000313" key="8">
    <source>
        <dbReference type="Proteomes" id="UP001173801"/>
    </source>
</evidence>
<evidence type="ECO:0000256" key="1">
    <source>
        <dbReference type="ARBA" id="ARBA00004236"/>
    </source>
</evidence>
<evidence type="ECO:0000256" key="2">
    <source>
        <dbReference type="ARBA" id="ARBA00022475"/>
    </source>
</evidence>
<proteinExistence type="predicted"/>
<dbReference type="Proteomes" id="UP001173801">
    <property type="component" value="Unassembled WGS sequence"/>
</dbReference>
<dbReference type="Pfam" id="PF04277">
    <property type="entry name" value="OAD_gamma"/>
    <property type="match status" value="1"/>
</dbReference>
<keyword evidence="5 6" id="KW-0472">Membrane</keyword>
<keyword evidence="8" id="KW-1185">Reference proteome</keyword>
<dbReference type="NCBIfam" id="TIGR01195">
    <property type="entry name" value="oadG_fam"/>
    <property type="match status" value="1"/>
</dbReference>
<keyword evidence="3 6" id="KW-0812">Transmembrane</keyword>
<evidence type="ECO:0000256" key="6">
    <source>
        <dbReference type="SAM" id="Phobius"/>
    </source>
</evidence>
<evidence type="ECO:0000256" key="4">
    <source>
        <dbReference type="ARBA" id="ARBA00022989"/>
    </source>
</evidence>
<comment type="subcellular location">
    <subcellularLocation>
        <location evidence="1">Cell membrane</location>
    </subcellularLocation>
</comment>
<reference evidence="7" key="1">
    <citation type="submission" date="2022-08" db="EMBL/GenBank/DDBJ databases">
        <authorList>
            <person name="Wang H."/>
        </authorList>
    </citation>
    <scope>NUCLEOTIDE SEQUENCE</scope>
    <source>
        <strain evidence="7">PS10</strain>
    </source>
</reference>
<comment type="caution">
    <text evidence="7">The sequence shown here is derived from an EMBL/GenBank/DDBJ whole genome shotgun (WGS) entry which is preliminary data.</text>
</comment>
<protein>
    <submittedName>
        <fullName evidence="7">OadG family protein</fullName>
    </submittedName>
</protein>
<reference evidence="7" key="2">
    <citation type="journal article" date="2023" name="Microorganisms">
        <title>Isolation and Genomic Characteristics of Cat-Borne Campylobacter felis sp. nov. and Sheep-Borne Campylobacter ovis sp. nov.</title>
        <authorList>
            <person name="Wang H."/>
            <person name="Li Y."/>
            <person name="Gu Y."/>
            <person name="Zhou G."/>
            <person name="Chen X."/>
            <person name="Zhang X."/>
            <person name="Shao Z."/>
            <person name="Zhang J."/>
            <person name="Zhang M."/>
        </authorList>
    </citation>
    <scope>NUCLEOTIDE SEQUENCE</scope>
    <source>
        <strain evidence="7">PS10</strain>
    </source>
</reference>
<evidence type="ECO:0000256" key="5">
    <source>
        <dbReference type="ARBA" id="ARBA00023136"/>
    </source>
</evidence>
<accession>A0ABT7HNR0</accession>
<keyword evidence="2" id="KW-1003">Cell membrane</keyword>